<gene>
    <name evidence="7" type="ORF">C683_0936</name>
</gene>
<keyword evidence="2" id="KW-0805">Transcription regulation</keyword>
<dbReference type="EMBL" id="AMYT01000019">
    <property type="protein sequence ID" value="EKU27158.1"/>
    <property type="molecule type" value="Genomic_DNA"/>
</dbReference>
<evidence type="ECO:0000259" key="5">
    <source>
        <dbReference type="PROSITE" id="PS50932"/>
    </source>
</evidence>
<organism evidence="7 8">
    <name type="scientific">Catellicoccus marimammalium M35/04/3</name>
    <dbReference type="NCBI Taxonomy" id="1234409"/>
    <lineage>
        <taxon>Bacteria</taxon>
        <taxon>Bacillati</taxon>
        <taxon>Bacillota</taxon>
        <taxon>Bacilli</taxon>
        <taxon>Lactobacillales</taxon>
        <taxon>Enterococcaceae</taxon>
        <taxon>Catellicoccus</taxon>
    </lineage>
</organism>
<evidence type="ECO:0000256" key="4">
    <source>
        <dbReference type="ARBA" id="ARBA00023163"/>
    </source>
</evidence>
<keyword evidence="8" id="KW-1185">Reference proteome</keyword>
<accession>K8ZKQ8</accession>
<dbReference type="SMART" id="SM00354">
    <property type="entry name" value="HTH_LACI"/>
    <property type="match status" value="1"/>
</dbReference>
<reference evidence="7 8" key="1">
    <citation type="journal article" date="2013" name="Genome Announc.">
        <title>Draft Genome Sequence of Catellicoccus marimammalium, a Novel Species Commonly Found in Gull Feces.</title>
        <authorList>
            <person name="Weigand M.R."/>
            <person name="Ryu H."/>
            <person name="Bozcek L."/>
            <person name="Konstantinidis K.T."/>
            <person name="Santo Domingo J.W."/>
        </authorList>
    </citation>
    <scope>NUCLEOTIDE SEQUENCE [LARGE SCALE GENOMIC DNA]</scope>
    <source>
        <strain evidence="7 8">M35/04/3</strain>
    </source>
</reference>
<dbReference type="eggNOG" id="COG1609">
    <property type="taxonomic scope" value="Bacteria"/>
</dbReference>
<dbReference type="InterPro" id="IPR000843">
    <property type="entry name" value="HTH_LacI"/>
</dbReference>
<evidence type="ECO:0000256" key="2">
    <source>
        <dbReference type="ARBA" id="ARBA00023015"/>
    </source>
</evidence>
<dbReference type="PROSITE" id="PS50943">
    <property type="entry name" value="HTH_CROC1"/>
    <property type="match status" value="1"/>
</dbReference>
<dbReference type="Gene3D" id="1.10.260.40">
    <property type="entry name" value="lambda repressor-like DNA-binding domains"/>
    <property type="match status" value="1"/>
</dbReference>
<dbReference type="AlphaFoldDB" id="K8ZKQ8"/>
<dbReference type="Pfam" id="PF00356">
    <property type="entry name" value="LacI"/>
    <property type="match status" value="1"/>
</dbReference>
<dbReference type="SUPFAM" id="SSF47413">
    <property type="entry name" value="lambda repressor-like DNA-binding domains"/>
    <property type="match status" value="1"/>
</dbReference>
<dbReference type="PANTHER" id="PTHR30146">
    <property type="entry name" value="LACI-RELATED TRANSCRIPTIONAL REPRESSOR"/>
    <property type="match status" value="1"/>
</dbReference>
<dbReference type="GO" id="GO:0000976">
    <property type="term" value="F:transcription cis-regulatory region binding"/>
    <property type="evidence" value="ECO:0007669"/>
    <property type="project" value="TreeGrafter"/>
</dbReference>
<dbReference type="InterPro" id="IPR028082">
    <property type="entry name" value="Peripla_BP_I"/>
</dbReference>
<evidence type="ECO:0000256" key="1">
    <source>
        <dbReference type="ARBA" id="ARBA00022491"/>
    </source>
</evidence>
<dbReference type="InterPro" id="IPR001387">
    <property type="entry name" value="Cro/C1-type_HTH"/>
</dbReference>
<dbReference type="PROSITE" id="PS50932">
    <property type="entry name" value="HTH_LACI_2"/>
    <property type="match status" value="1"/>
</dbReference>
<dbReference type="PANTHER" id="PTHR30146:SF148">
    <property type="entry name" value="HTH-TYPE TRANSCRIPTIONAL REPRESSOR PURR-RELATED"/>
    <property type="match status" value="1"/>
</dbReference>
<dbReference type="InterPro" id="IPR010982">
    <property type="entry name" value="Lambda_DNA-bd_dom_sf"/>
</dbReference>
<feature type="domain" description="HTH lacI-type" evidence="5">
    <location>
        <begin position="3"/>
        <end position="58"/>
    </location>
</feature>
<comment type="caution">
    <text evidence="7">The sequence shown here is derived from an EMBL/GenBank/DDBJ whole genome shotgun (WGS) entry which is preliminary data.</text>
</comment>
<dbReference type="GO" id="GO:0003700">
    <property type="term" value="F:DNA-binding transcription factor activity"/>
    <property type="evidence" value="ECO:0007669"/>
    <property type="project" value="TreeGrafter"/>
</dbReference>
<dbReference type="Gene3D" id="3.40.50.2300">
    <property type="match status" value="2"/>
</dbReference>
<name>K8ZKQ8_9ENTE</name>
<keyword evidence="3" id="KW-0238">DNA-binding</keyword>
<dbReference type="InterPro" id="IPR046335">
    <property type="entry name" value="LacI/GalR-like_sensor"/>
</dbReference>
<evidence type="ECO:0000256" key="3">
    <source>
        <dbReference type="ARBA" id="ARBA00023125"/>
    </source>
</evidence>
<dbReference type="Pfam" id="PF13377">
    <property type="entry name" value="Peripla_BP_3"/>
    <property type="match status" value="1"/>
</dbReference>
<evidence type="ECO:0000259" key="6">
    <source>
        <dbReference type="PROSITE" id="PS50943"/>
    </source>
</evidence>
<protein>
    <submittedName>
        <fullName evidence="7">Transcriptional regulator, LacI family</fullName>
    </submittedName>
</protein>
<evidence type="ECO:0000313" key="8">
    <source>
        <dbReference type="Proteomes" id="UP000016057"/>
    </source>
</evidence>
<feature type="domain" description="HTH cro/C1-type" evidence="6">
    <location>
        <begin position="2"/>
        <end position="26"/>
    </location>
</feature>
<keyword evidence="4" id="KW-0804">Transcription</keyword>
<sequence>MKLTMKQLADLAGVSTTTVSLILSGKGERFSKETKERVKKLAAQYHYYPDFYAQNLSTKANKTIGVIVPDLTDFFFGEVLKGIESVTTKEGYTVLLFHSQHSPKMEKKGIELMLSRSVEGIILATPYTLEENYFKHIKATCPILLLDNQGNKREQGKIDIDEKQGMQLAIDELYRCGHRKIFYIKENKKYYQLKEREKGYINAMKKYHLYHPEWMIETDLSVEGGYKGCEFLLSQDKKIDAIICANDYMAIGVYRSLFKYGYQIPEDISIVGFDNIDMASYITPALTTIHQPIYELGQVAAKSLIEKIQNPQHPIANKTLEPSLIKRESVSEKI</sequence>
<dbReference type="Proteomes" id="UP000016057">
    <property type="component" value="Unassembled WGS sequence"/>
</dbReference>
<dbReference type="CDD" id="cd06267">
    <property type="entry name" value="PBP1_LacI_sugar_binding-like"/>
    <property type="match status" value="1"/>
</dbReference>
<evidence type="ECO:0000313" key="7">
    <source>
        <dbReference type="EMBL" id="EKU27158.1"/>
    </source>
</evidence>
<keyword evidence="1" id="KW-0678">Repressor</keyword>
<dbReference type="CDD" id="cd01392">
    <property type="entry name" value="HTH_LacI"/>
    <property type="match status" value="1"/>
</dbReference>
<dbReference type="SUPFAM" id="SSF53822">
    <property type="entry name" value="Periplasmic binding protein-like I"/>
    <property type="match status" value="1"/>
</dbReference>
<dbReference type="STRING" id="1234409.C683_0936"/>
<dbReference type="RefSeq" id="WP_009491323.1">
    <property type="nucleotide sequence ID" value="NZ_AMYT01000019.1"/>
</dbReference>
<proteinExistence type="predicted"/>